<feature type="domain" description="Pyridoxamine 5'-phosphate oxidase N-terminal" evidence="1">
    <location>
        <begin position="24"/>
        <end position="129"/>
    </location>
</feature>
<dbReference type="Pfam" id="PF01243">
    <property type="entry name" value="PNPOx_N"/>
    <property type="match status" value="1"/>
</dbReference>
<dbReference type="EMBL" id="JANIIC010000054">
    <property type="protein sequence ID" value="MCQ8834220.1"/>
    <property type="molecule type" value="Genomic_DNA"/>
</dbReference>
<dbReference type="RefSeq" id="WP_257634613.1">
    <property type="nucleotide sequence ID" value="NZ_JANIIC010000054.1"/>
</dbReference>
<keyword evidence="3" id="KW-1185">Reference proteome</keyword>
<dbReference type="AlphaFoldDB" id="A0A9X2M3M3"/>
<evidence type="ECO:0000313" key="2">
    <source>
        <dbReference type="EMBL" id="MCQ8834220.1"/>
    </source>
</evidence>
<reference evidence="2" key="1">
    <citation type="submission" date="2022-06" db="EMBL/GenBank/DDBJ databases">
        <title>WGS of actinobacteria.</title>
        <authorList>
            <person name="Thawai C."/>
        </authorList>
    </citation>
    <scope>NUCLEOTIDE SEQUENCE</scope>
    <source>
        <strain evidence="2">DSM 42010</strain>
    </source>
</reference>
<dbReference type="SUPFAM" id="SSF50475">
    <property type="entry name" value="FMN-binding split barrel"/>
    <property type="match status" value="1"/>
</dbReference>
<dbReference type="Gene3D" id="2.30.110.10">
    <property type="entry name" value="Electron Transport, Fmn-binding Protein, Chain A"/>
    <property type="match status" value="1"/>
</dbReference>
<evidence type="ECO:0000313" key="3">
    <source>
        <dbReference type="Proteomes" id="UP001142400"/>
    </source>
</evidence>
<accession>A0A9X2M3M3</accession>
<organism evidence="2 3">
    <name type="scientific">Streptomyces malaysiensis subsp. samsunensis</name>
    <dbReference type="NCBI Taxonomy" id="459658"/>
    <lineage>
        <taxon>Bacteria</taxon>
        <taxon>Bacillati</taxon>
        <taxon>Actinomycetota</taxon>
        <taxon>Actinomycetes</taxon>
        <taxon>Kitasatosporales</taxon>
        <taxon>Streptomycetaceae</taxon>
        <taxon>Streptomyces</taxon>
        <taxon>Streptomyces violaceusniger group</taxon>
    </lineage>
</organism>
<dbReference type="Proteomes" id="UP001142400">
    <property type="component" value="Unassembled WGS sequence"/>
</dbReference>
<comment type="caution">
    <text evidence="2">The sequence shown here is derived from an EMBL/GenBank/DDBJ whole genome shotgun (WGS) entry which is preliminary data.</text>
</comment>
<name>A0A9X2M3M3_STRMQ</name>
<dbReference type="InterPro" id="IPR012349">
    <property type="entry name" value="Split_barrel_FMN-bd"/>
</dbReference>
<proteinExistence type="predicted"/>
<protein>
    <submittedName>
        <fullName evidence="2">Pyridoxamine 5'-phosphate oxidase family protein</fullName>
    </submittedName>
</protein>
<sequence>MPEIRSAEQRKADALHRFEKDIDLWVASADANAAPTLVPLSFSWDGEGFLVATARSNPTARNIVEHGTVRVMLGHSRDVVLIAATAHHVSGSELRDSWHAKYVKKQGWDPREMEKYEFYRLVPRTVETWRQLNEHADRFIMRDGKWLI</sequence>
<dbReference type="InterPro" id="IPR011576">
    <property type="entry name" value="Pyridox_Oxase_N"/>
</dbReference>
<evidence type="ECO:0000259" key="1">
    <source>
        <dbReference type="Pfam" id="PF01243"/>
    </source>
</evidence>
<gene>
    <name evidence="2" type="ORF">NQU54_35490</name>
</gene>